<dbReference type="PANTHER" id="PTHR30575:SF0">
    <property type="entry name" value="XAA-ARG DIPEPTIDASE"/>
    <property type="match status" value="1"/>
</dbReference>
<dbReference type="OrthoDB" id="9781032at2"/>
<keyword evidence="4" id="KW-1185">Reference proteome</keyword>
<dbReference type="EMBL" id="LT629739">
    <property type="protein sequence ID" value="SDS60131.1"/>
    <property type="molecule type" value="Genomic_DNA"/>
</dbReference>
<dbReference type="RefSeq" id="WP_092105868.1">
    <property type="nucleotide sequence ID" value="NZ_LT629739.1"/>
</dbReference>
<feature type="domain" description="Peptidase M20 dimerisation" evidence="2">
    <location>
        <begin position="186"/>
        <end position="279"/>
    </location>
</feature>
<sequence length="404" mass="42323">MSSVFARSAAAEAAVDTPPRSTADTIAHEIEDHRALLLDFSHALHADPEVSGDEHRAAERTRSILRRAGFAFDDIQPSAPTALSATFGTSDFVVTFCVEYDALPDIGHACGHNVNAAAALGAALALAPLADELDLTVHVLGTPSEEAHGGKIDLIEEGFFSRTHAAAMVHASAYDSAGNSSLALNAWKVTYTGVAAHAASAPAAGINALDAVQIAQTAIAVARQQLPPRSVVSTVVTRGGDAVNIIPDHTELMVEMRSPLAEDLEVISDRVDKCLRAGALATDCEITVEPQGHAFADLRQNDGLVQAYVAAMAERGRDVPTDAEAVASTDMGNVSHTVPAIHPLIGYEVNGAVNHNRAFADHGTSASADSAVLDGAYGLARAMAMAAADEVLRERLIERHRNHH</sequence>
<evidence type="ECO:0000259" key="2">
    <source>
        <dbReference type="Pfam" id="PF07687"/>
    </source>
</evidence>
<dbReference type="Pfam" id="PF07687">
    <property type="entry name" value="M20_dimer"/>
    <property type="match status" value="1"/>
</dbReference>
<proteinExistence type="inferred from homology"/>
<organism evidence="3 4">
    <name type="scientific">Brevibacterium sandarakinum</name>
    <dbReference type="NCBI Taxonomy" id="629680"/>
    <lineage>
        <taxon>Bacteria</taxon>
        <taxon>Bacillati</taxon>
        <taxon>Actinomycetota</taxon>
        <taxon>Actinomycetes</taxon>
        <taxon>Micrococcales</taxon>
        <taxon>Brevibacteriaceae</taxon>
        <taxon>Brevibacterium</taxon>
    </lineage>
</organism>
<gene>
    <name evidence="3" type="ORF">SAMN04489751_2382</name>
</gene>
<dbReference type="Gene3D" id="3.40.630.10">
    <property type="entry name" value="Zn peptidases"/>
    <property type="match status" value="1"/>
</dbReference>
<dbReference type="Gene3D" id="3.30.70.360">
    <property type="match status" value="1"/>
</dbReference>
<dbReference type="InterPro" id="IPR002933">
    <property type="entry name" value="Peptidase_M20"/>
</dbReference>
<dbReference type="GO" id="GO:0016805">
    <property type="term" value="F:dipeptidase activity"/>
    <property type="evidence" value="ECO:0007669"/>
    <property type="project" value="InterPro"/>
</dbReference>
<protein>
    <recommendedName>
        <fullName evidence="1">Peptidase M20 domain-containing protein 2</fullName>
    </recommendedName>
</protein>
<dbReference type="InterPro" id="IPR017439">
    <property type="entry name" value="Amidohydrolase"/>
</dbReference>
<dbReference type="NCBIfam" id="TIGR01891">
    <property type="entry name" value="amidohydrolases"/>
    <property type="match status" value="1"/>
</dbReference>
<dbReference type="AlphaFoldDB" id="A0A1H1TJ80"/>
<dbReference type="Pfam" id="PF01546">
    <property type="entry name" value="Peptidase_M20"/>
    <property type="match status" value="1"/>
</dbReference>
<dbReference type="InterPro" id="IPR017144">
    <property type="entry name" value="Xaa-Arg_dipeptidase"/>
</dbReference>
<dbReference type="PANTHER" id="PTHR30575">
    <property type="entry name" value="PEPTIDASE M20"/>
    <property type="match status" value="1"/>
</dbReference>
<dbReference type="SUPFAM" id="SSF55031">
    <property type="entry name" value="Bacterial exopeptidase dimerisation domain"/>
    <property type="match status" value="1"/>
</dbReference>
<evidence type="ECO:0000313" key="3">
    <source>
        <dbReference type="EMBL" id="SDS60131.1"/>
    </source>
</evidence>
<dbReference type="Proteomes" id="UP000199700">
    <property type="component" value="Chromosome"/>
</dbReference>
<dbReference type="InterPro" id="IPR052030">
    <property type="entry name" value="Peptidase_M20/M20A_hydrolases"/>
</dbReference>
<dbReference type="STRING" id="629680.SAMN04489751_2382"/>
<dbReference type="PIRSF" id="PIRSF037226">
    <property type="entry name" value="Amidohydrolase_ACY1L2_prd"/>
    <property type="match status" value="1"/>
</dbReference>
<evidence type="ECO:0000313" key="4">
    <source>
        <dbReference type="Proteomes" id="UP000199700"/>
    </source>
</evidence>
<dbReference type="InterPro" id="IPR011650">
    <property type="entry name" value="Peptidase_M20_dimer"/>
</dbReference>
<accession>A0A1H1TJ80</accession>
<dbReference type="InterPro" id="IPR036264">
    <property type="entry name" value="Bact_exopeptidase_dim_dom"/>
</dbReference>
<reference evidence="3" key="1">
    <citation type="submission" date="2016-10" db="EMBL/GenBank/DDBJ databases">
        <authorList>
            <person name="Varghese N."/>
            <person name="Submissions S."/>
        </authorList>
    </citation>
    <scope>NUCLEOTIDE SEQUENCE [LARGE SCALE GENOMIC DNA]</scope>
    <source>
        <strain evidence="3">DSM 22082</strain>
    </source>
</reference>
<name>A0A1H1TJ80_BRESA</name>
<dbReference type="FunFam" id="3.30.70.360:FF:000004">
    <property type="entry name" value="Peptidase M20 domain-containing protein 2"/>
    <property type="match status" value="1"/>
</dbReference>
<dbReference type="GO" id="GO:0071713">
    <property type="term" value="F:para-aminobenzoyl-glutamate hydrolase activity"/>
    <property type="evidence" value="ECO:0007669"/>
    <property type="project" value="TreeGrafter"/>
</dbReference>
<dbReference type="GO" id="GO:0046657">
    <property type="term" value="P:folic acid catabolic process"/>
    <property type="evidence" value="ECO:0007669"/>
    <property type="project" value="TreeGrafter"/>
</dbReference>
<evidence type="ECO:0000256" key="1">
    <source>
        <dbReference type="PIRNR" id="PIRNR037226"/>
    </source>
</evidence>
<dbReference type="GO" id="GO:0005737">
    <property type="term" value="C:cytoplasm"/>
    <property type="evidence" value="ECO:0007669"/>
    <property type="project" value="TreeGrafter"/>
</dbReference>
<dbReference type="SUPFAM" id="SSF53187">
    <property type="entry name" value="Zn-dependent exopeptidases"/>
    <property type="match status" value="1"/>
</dbReference>
<comment type="similarity">
    <text evidence="1">Belongs to the peptidase M20A family.</text>
</comment>